<evidence type="ECO:0000313" key="1">
    <source>
        <dbReference type="EMBL" id="GMF23855.1"/>
    </source>
</evidence>
<sequence length="221" mass="24100">MELWVANIDEGVDVLLGMNFMYSAGVKLCAREGLVKPPDEETVLLAGRTADPMGRGLDLAVTPKTCLYLDSGESAVIRIDYGQSNPQREVVWAGQGDRWVTQFIYAARSWPVAVKLVNISDKTVWIDSRTAVARIVEFGFFPEAGRNVRPGLRRSPAGSAQVHMVQLQPSPNVEAEKSLAKTDVQLSETAFSGTSDSESTEAQEAKLIEEVRDSHEDSGSS</sequence>
<comment type="caution">
    <text evidence="1">The sequence shown here is derived from an EMBL/GenBank/DDBJ whole genome shotgun (WGS) entry which is preliminary data.</text>
</comment>
<keyword evidence="2" id="KW-1185">Reference proteome</keyword>
<gene>
    <name evidence="1" type="ORF">Pfra01_000386900</name>
</gene>
<evidence type="ECO:0000313" key="2">
    <source>
        <dbReference type="Proteomes" id="UP001165121"/>
    </source>
</evidence>
<dbReference type="Proteomes" id="UP001165121">
    <property type="component" value="Unassembled WGS sequence"/>
</dbReference>
<organism evidence="1 2">
    <name type="scientific">Phytophthora fragariaefolia</name>
    <dbReference type="NCBI Taxonomy" id="1490495"/>
    <lineage>
        <taxon>Eukaryota</taxon>
        <taxon>Sar</taxon>
        <taxon>Stramenopiles</taxon>
        <taxon>Oomycota</taxon>
        <taxon>Peronosporomycetes</taxon>
        <taxon>Peronosporales</taxon>
        <taxon>Peronosporaceae</taxon>
        <taxon>Phytophthora</taxon>
    </lineage>
</organism>
<accession>A0A9W6WZC6</accession>
<name>A0A9W6WZC6_9STRA</name>
<reference evidence="1" key="1">
    <citation type="submission" date="2023-04" db="EMBL/GenBank/DDBJ databases">
        <title>Phytophthora fragariaefolia NBRC 109709.</title>
        <authorList>
            <person name="Ichikawa N."/>
            <person name="Sato H."/>
            <person name="Tonouchi N."/>
        </authorList>
    </citation>
    <scope>NUCLEOTIDE SEQUENCE</scope>
    <source>
        <strain evidence="1">NBRC 109709</strain>
    </source>
</reference>
<dbReference type="AlphaFoldDB" id="A0A9W6WZC6"/>
<proteinExistence type="predicted"/>
<protein>
    <submittedName>
        <fullName evidence="1">Unnamed protein product</fullName>
    </submittedName>
</protein>
<dbReference type="EMBL" id="BSXT01000300">
    <property type="protein sequence ID" value="GMF23855.1"/>
    <property type="molecule type" value="Genomic_DNA"/>
</dbReference>